<dbReference type="Pfam" id="PF12937">
    <property type="entry name" value="F-box-like"/>
    <property type="match status" value="1"/>
</dbReference>
<accession>A0A371D5W5</accession>
<evidence type="ECO:0000256" key="1">
    <source>
        <dbReference type="SAM" id="MobiDB-lite"/>
    </source>
</evidence>
<gene>
    <name evidence="3" type="ORF">OH76DRAFT_707639</name>
</gene>
<evidence type="ECO:0000259" key="2">
    <source>
        <dbReference type="PROSITE" id="PS50181"/>
    </source>
</evidence>
<evidence type="ECO:0000313" key="3">
    <source>
        <dbReference type="EMBL" id="RDX47920.1"/>
    </source>
</evidence>
<dbReference type="CDD" id="cd09917">
    <property type="entry name" value="F-box_SF"/>
    <property type="match status" value="1"/>
</dbReference>
<proteinExistence type="predicted"/>
<evidence type="ECO:0000313" key="4">
    <source>
        <dbReference type="Proteomes" id="UP000256964"/>
    </source>
</evidence>
<dbReference type="STRING" id="139420.A0A371D5W5"/>
<dbReference type="EMBL" id="KZ857415">
    <property type="protein sequence ID" value="RDX47920.1"/>
    <property type="molecule type" value="Genomic_DNA"/>
</dbReference>
<dbReference type="SUPFAM" id="SSF81383">
    <property type="entry name" value="F-box domain"/>
    <property type="match status" value="1"/>
</dbReference>
<protein>
    <recommendedName>
        <fullName evidence="2">F-box domain-containing protein</fullName>
    </recommendedName>
</protein>
<keyword evidence="4" id="KW-1185">Reference proteome</keyword>
<dbReference type="OrthoDB" id="2751617at2759"/>
<dbReference type="InterPro" id="IPR036047">
    <property type="entry name" value="F-box-like_dom_sf"/>
</dbReference>
<reference evidence="3 4" key="1">
    <citation type="journal article" date="2018" name="Biotechnol. Biofuels">
        <title>Integrative visual omics of the white-rot fungus Polyporus brumalis exposes the biotechnological potential of its oxidative enzymes for delignifying raw plant biomass.</title>
        <authorList>
            <person name="Miyauchi S."/>
            <person name="Rancon A."/>
            <person name="Drula E."/>
            <person name="Hage H."/>
            <person name="Chaduli D."/>
            <person name="Favel A."/>
            <person name="Grisel S."/>
            <person name="Henrissat B."/>
            <person name="Herpoel-Gimbert I."/>
            <person name="Ruiz-Duenas F.J."/>
            <person name="Chevret D."/>
            <person name="Hainaut M."/>
            <person name="Lin J."/>
            <person name="Wang M."/>
            <person name="Pangilinan J."/>
            <person name="Lipzen A."/>
            <person name="Lesage-Meessen L."/>
            <person name="Navarro D."/>
            <person name="Riley R."/>
            <person name="Grigoriev I.V."/>
            <person name="Zhou S."/>
            <person name="Raouche S."/>
            <person name="Rosso M.N."/>
        </authorList>
    </citation>
    <scope>NUCLEOTIDE SEQUENCE [LARGE SCALE GENOMIC DNA]</scope>
    <source>
        <strain evidence="3 4">BRFM 1820</strain>
    </source>
</reference>
<organism evidence="3 4">
    <name type="scientific">Lentinus brumalis</name>
    <dbReference type="NCBI Taxonomy" id="2498619"/>
    <lineage>
        <taxon>Eukaryota</taxon>
        <taxon>Fungi</taxon>
        <taxon>Dikarya</taxon>
        <taxon>Basidiomycota</taxon>
        <taxon>Agaricomycotina</taxon>
        <taxon>Agaricomycetes</taxon>
        <taxon>Polyporales</taxon>
        <taxon>Polyporaceae</taxon>
        <taxon>Lentinus</taxon>
    </lineage>
</organism>
<dbReference type="InterPro" id="IPR001810">
    <property type="entry name" value="F-box_dom"/>
</dbReference>
<dbReference type="Proteomes" id="UP000256964">
    <property type="component" value="Unassembled WGS sequence"/>
</dbReference>
<dbReference type="PROSITE" id="PS50181">
    <property type="entry name" value="FBOX"/>
    <property type="match status" value="1"/>
</dbReference>
<name>A0A371D5W5_9APHY</name>
<feature type="region of interest" description="Disordered" evidence="1">
    <location>
        <begin position="1"/>
        <end position="25"/>
    </location>
</feature>
<feature type="domain" description="F-box" evidence="2">
    <location>
        <begin position="44"/>
        <end position="93"/>
    </location>
</feature>
<feature type="compositionally biased region" description="Low complexity" evidence="1">
    <location>
        <begin position="12"/>
        <end position="25"/>
    </location>
</feature>
<dbReference type="AlphaFoldDB" id="A0A371D5W5"/>
<sequence>MPLKKKSKNSRTSAPATSAGSASTKTVIYRHRSATRSSRVHGSCGGLEDMPLDVLFEIFRLLHPRDLLSLARTTKDFRALLMSRSSASCWATSRKQIQGLPEIPENLSEPAYANLIFCNHCHRCLKTGTHVSAYWDILARYCTVCRDVMITSKITTSAIVVELKGMAEACGLTYDNDIAIPIYVRSSERYGYYLPELEDVKNAFKALKTKKDKIKYIREREALVSLRQDNALKLTAWEEVLEQNAIAEEAALVAERRAAIWAKLRDEGWGEDIDWMSSADRENLSDLKVACRPSKLTDRSWSLSRAAVIGFMKKVRVRRLKEQQVALFATRFIWLATALCEYQHQKWLEDRQGYVFVPFADCVTDKEIRTVIEDTPADSTEEAVKAKLNDLVPTVVSRWVDGRRAEFTTLLLRELGQDSLAAGAADPLALAIAWFGCASGWSYGGCSCNARWPRILDHLHFRREYLPPVAGDTFAAALRSSQKSWQVKYDGQRCCTDKRLAHVRDVITACGADPDTATYAQMEESNTRLVCRICATLLKREVFDWKAAVNARRYFSSYCSRRTASPQVSHDFEKHDSRLVISKPLARRWERIPDELAAVAKTVEDVLLTKTTSFRCAWCAKDGLPDTMMKAHIQSCHGKASPQLDEDFFVFNMDRTSIWMFSDILSESPAEKAAVQAGTAFFAPL</sequence>